<proteinExistence type="predicted"/>
<accession>A0A0Y0ADM1</accession>
<sequence>MMPAPRPNVSWVDGHGHRLFGTFVCWDPKDSDYAICRTAVGRFKARIHKSNLTYECG</sequence>
<evidence type="ECO:0000313" key="1">
    <source>
        <dbReference type="EMBL" id="AMB17257.1"/>
    </source>
</evidence>
<evidence type="ECO:0000313" key="2">
    <source>
        <dbReference type="Proteomes" id="UP000224265"/>
    </source>
</evidence>
<dbReference type="EMBL" id="KT591076">
    <property type="protein sequence ID" value="AMB17257.1"/>
    <property type="molecule type" value="Genomic_DNA"/>
</dbReference>
<gene>
    <name evidence="1" type="ORF">SEA_WEISS13_43</name>
</gene>
<organism evidence="1 2">
    <name type="scientific">Mycobacterium phage Weiss13</name>
    <dbReference type="NCBI Taxonomy" id="1784843"/>
    <lineage>
        <taxon>Viruses</taxon>
        <taxon>Duplodnaviria</taxon>
        <taxon>Heunggongvirae</taxon>
        <taxon>Uroviricota</taxon>
        <taxon>Caudoviricetes</taxon>
        <taxon>Papyrusvirus</taxon>
        <taxon>Papyrusvirus send513</taxon>
    </lineage>
</organism>
<reference evidence="1 2" key="1">
    <citation type="submission" date="2015-08" db="EMBL/GenBank/DDBJ databases">
        <authorList>
            <person name="Adams C.A."/>
            <person name="Ardeshna N.S."/>
            <person name="Badithe A.V."/>
            <person name="Badrani J.H."/>
            <person name="Birkholz E.A."/>
            <person name="Butler M."/>
            <person name="Chu A."/>
            <person name="Farmer C.N."/>
            <person name="Frischer G.M."/>
            <person name="Hsieh L.Y."/>
            <person name="Jackson K.B."/>
            <person name="Kagy D.N."/>
            <person name="Kendall J.C."/>
            <person name="Lin C.Y."/>
            <person name="Morgan M.N."/>
            <person name="Nachnani R."/>
            <person name="Nadeau S.M."/>
            <person name="Parikh M."/>
            <person name="Perez M.V."/>
            <person name="Peters C.E."/>
            <person name="Pogliano J."/>
            <person name="Popescu N.I."/>
            <person name="Shiao R."/>
            <person name="Song C.L."/>
            <person name="Ting J.M."/>
            <person name="Udani D.R."/>
            <person name="Waller L.B."/>
            <person name="Wang A.Y."/>
            <person name="Wu C.E."/>
            <person name="Yang A.B."/>
            <person name="Yao J."/>
            <person name="Zhang B.H."/>
            <person name="Anders K.R."/>
            <person name="Bradley K.W."/>
            <person name="Asai D.J."/>
            <person name="Bowman C.A."/>
            <person name="Russell D.A."/>
            <person name="Pope W.H."/>
            <person name="Jacobs-Sera D."/>
            <person name="Hendrix R.W."/>
            <person name="Hatfull G.F."/>
        </authorList>
    </citation>
    <scope>NUCLEOTIDE SEQUENCE [LARGE SCALE GENOMIC DNA]</scope>
</reference>
<dbReference type="Proteomes" id="UP000224265">
    <property type="component" value="Segment"/>
</dbReference>
<name>A0A0Y0ADM1_9CAUD</name>
<protein>
    <submittedName>
        <fullName evidence="1">Uncharacterized protein</fullName>
    </submittedName>
</protein>